<reference evidence="2 3" key="1">
    <citation type="journal article" date="2018" name="MBio">
        <title>Comparative Genomics Reveals the Core Gene Toolbox for the Fungus-Insect Symbiosis.</title>
        <authorList>
            <person name="Wang Y."/>
            <person name="Stata M."/>
            <person name="Wang W."/>
            <person name="Stajich J.E."/>
            <person name="White M.M."/>
            <person name="Moncalvo J.M."/>
        </authorList>
    </citation>
    <scope>NUCLEOTIDE SEQUENCE [LARGE SCALE GENOMIC DNA]</scope>
    <source>
        <strain evidence="2 3">SWE-8-4</strain>
    </source>
</reference>
<evidence type="ECO:0000313" key="2">
    <source>
        <dbReference type="EMBL" id="PVU98255.1"/>
    </source>
</evidence>
<name>A0A2T9Z0X5_9FUNG</name>
<sequence>MVKRSPSNEDDSRSREDSLLRDKKEVAEVLKLLDLILSSCISNYEETSMNSY</sequence>
<proteinExistence type="predicted"/>
<evidence type="ECO:0000313" key="3">
    <source>
        <dbReference type="Proteomes" id="UP000245383"/>
    </source>
</evidence>
<organism evidence="2 3">
    <name type="scientific">Smittium simulii</name>
    <dbReference type="NCBI Taxonomy" id="133385"/>
    <lineage>
        <taxon>Eukaryota</taxon>
        <taxon>Fungi</taxon>
        <taxon>Fungi incertae sedis</taxon>
        <taxon>Zoopagomycota</taxon>
        <taxon>Kickxellomycotina</taxon>
        <taxon>Harpellomycetes</taxon>
        <taxon>Harpellales</taxon>
        <taxon>Legeriomycetaceae</taxon>
        <taxon>Smittium</taxon>
    </lineage>
</organism>
<accession>A0A2T9Z0X5</accession>
<dbReference type="AlphaFoldDB" id="A0A2T9Z0X5"/>
<protein>
    <submittedName>
        <fullName evidence="2">Uncharacterized protein</fullName>
    </submittedName>
</protein>
<comment type="caution">
    <text evidence="2">The sequence shown here is derived from an EMBL/GenBank/DDBJ whole genome shotgun (WGS) entry which is preliminary data.</text>
</comment>
<dbReference type="EMBL" id="MBFR01000001">
    <property type="protein sequence ID" value="PVU98255.1"/>
    <property type="molecule type" value="Genomic_DNA"/>
</dbReference>
<evidence type="ECO:0000256" key="1">
    <source>
        <dbReference type="SAM" id="MobiDB-lite"/>
    </source>
</evidence>
<dbReference type="Proteomes" id="UP000245383">
    <property type="component" value="Unassembled WGS sequence"/>
</dbReference>
<feature type="region of interest" description="Disordered" evidence="1">
    <location>
        <begin position="1"/>
        <end position="20"/>
    </location>
</feature>
<gene>
    <name evidence="2" type="ORF">BB561_000009</name>
</gene>
<keyword evidence="3" id="KW-1185">Reference proteome</keyword>